<name>A0AAF3ESX0_9BILA</name>
<evidence type="ECO:0000256" key="6">
    <source>
        <dbReference type="SAM" id="Phobius"/>
    </source>
</evidence>
<proteinExistence type="inferred from homology"/>
<feature type="transmembrane region" description="Helical" evidence="6">
    <location>
        <begin position="156"/>
        <end position="174"/>
    </location>
</feature>
<evidence type="ECO:0000256" key="2">
    <source>
        <dbReference type="ARBA" id="ARBA00006803"/>
    </source>
</evidence>
<evidence type="ECO:0000256" key="4">
    <source>
        <dbReference type="ARBA" id="ARBA00022989"/>
    </source>
</evidence>
<dbReference type="PANTHER" id="PTHR23128:SF132">
    <property type="entry name" value="SERPENTINE RECEPTOR, CLASS E (EPSILON)-RELATED"/>
    <property type="match status" value="1"/>
</dbReference>
<dbReference type="AlphaFoldDB" id="A0AAF3ESX0"/>
<dbReference type="Proteomes" id="UP000887575">
    <property type="component" value="Unassembled WGS sequence"/>
</dbReference>
<evidence type="ECO:0008006" key="9">
    <source>
        <dbReference type="Google" id="ProtNLM"/>
    </source>
</evidence>
<comment type="subcellular location">
    <subcellularLocation>
        <location evidence="1">Membrane</location>
        <topology evidence="1">Multi-pass membrane protein</topology>
    </subcellularLocation>
</comment>
<evidence type="ECO:0000256" key="5">
    <source>
        <dbReference type="ARBA" id="ARBA00023136"/>
    </source>
</evidence>
<feature type="transmembrane region" description="Helical" evidence="6">
    <location>
        <begin position="99"/>
        <end position="122"/>
    </location>
</feature>
<keyword evidence="4 6" id="KW-1133">Transmembrane helix</keyword>
<dbReference type="WBParaSite" id="MBELARI_LOCUS17250">
    <property type="protein sequence ID" value="MBELARI_LOCUS17250"/>
    <property type="gene ID" value="MBELARI_LOCUS17250"/>
</dbReference>
<dbReference type="GO" id="GO:0016020">
    <property type="term" value="C:membrane"/>
    <property type="evidence" value="ECO:0007669"/>
    <property type="project" value="UniProtKB-SubCell"/>
</dbReference>
<feature type="transmembrane region" description="Helical" evidence="6">
    <location>
        <begin position="186"/>
        <end position="208"/>
    </location>
</feature>
<dbReference type="InterPro" id="IPR004151">
    <property type="entry name" value="7TM_GPCR_serpentine_rcpt_Sre"/>
</dbReference>
<evidence type="ECO:0000313" key="7">
    <source>
        <dbReference type="Proteomes" id="UP000887575"/>
    </source>
</evidence>
<evidence type="ECO:0000256" key="3">
    <source>
        <dbReference type="ARBA" id="ARBA00022692"/>
    </source>
</evidence>
<evidence type="ECO:0000256" key="1">
    <source>
        <dbReference type="ARBA" id="ARBA00004141"/>
    </source>
</evidence>
<keyword evidence="3 6" id="KW-0812">Transmembrane</keyword>
<keyword evidence="7" id="KW-1185">Reference proteome</keyword>
<organism evidence="7 8">
    <name type="scientific">Mesorhabditis belari</name>
    <dbReference type="NCBI Taxonomy" id="2138241"/>
    <lineage>
        <taxon>Eukaryota</taxon>
        <taxon>Metazoa</taxon>
        <taxon>Ecdysozoa</taxon>
        <taxon>Nematoda</taxon>
        <taxon>Chromadorea</taxon>
        <taxon>Rhabditida</taxon>
        <taxon>Rhabditina</taxon>
        <taxon>Rhabditomorpha</taxon>
        <taxon>Rhabditoidea</taxon>
        <taxon>Rhabditidae</taxon>
        <taxon>Mesorhabditinae</taxon>
        <taxon>Mesorhabditis</taxon>
    </lineage>
</organism>
<sequence>MARLIYIYYQIPVTCEVQTETWNSCLIPMIFSSSFCIFGWSANATVLSILLLERIIAIILVDTYEKKYYHKELKALLVFPFLVAAFFANLYTFGLISKMITATFVVFIIVIGGILVGFMISINERKIRKRYSSNYTLSRRYQLTENAKSMQMLTRLMGFLVISTFVYGTLFYPNSTLSYSWKTRNISGIGLGFAEGLNTLVQTIYFLIGTRELRHHLLKALGKRFQLNRTSVINETPQMLARVVDVRGKVGIIEESLRNL</sequence>
<dbReference type="GO" id="GO:0007606">
    <property type="term" value="P:sensory perception of chemical stimulus"/>
    <property type="evidence" value="ECO:0007669"/>
    <property type="project" value="InterPro"/>
</dbReference>
<protein>
    <recommendedName>
        <fullName evidence="9">G protein-coupled receptor</fullName>
    </recommendedName>
</protein>
<dbReference type="PANTHER" id="PTHR23128">
    <property type="entry name" value="SERPENTINE RECEPTOR, CLASS E (EPSILON)-RELATED"/>
    <property type="match status" value="1"/>
</dbReference>
<dbReference type="Pfam" id="PF03125">
    <property type="entry name" value="Sre"/>
    <property type="match status" value="1"/>
</dbReference>
<comment type="similarity">
    <text evidence="2">Belongs to the nematode receptor-like protein sre family.</text>
</comment>
<evidence type="ECO:0000313" key="8">
    <source>
        <dbReference type="WBParaSite" id="MBELARI_LOCUS17250"/>
    </source>
</evidence>
<feature type="transmembrane region" description="Helical" evidence="6">
    <location>
        <begin position="73"/>
        <end position="93"/>
    </location>
</feature>
<feature type="transmembrane region" description="Helical" evidence="6">
    <location>
        <begin position="26"/>
        <end position="52"/>
    </location>
</feature>
<reference evidence="8" key="1">
    <citation type="submission" date="2024-02" db="UniProtKB">
        <authorList>
            <consortium name="WormBaseParasite"/>
        </authorList>
    </citation>
    <scope>IDENTIFICATION</scope>
</reference>
<accession>A0AAF3ESX0</accession>
<keyword evidence="5 6" id="KW-0472">Membrane</keyword>